<gene>
    <name evidence="1" type="ordered locus">Pyrfu_0590</name>
</gene>
<evidence type="ECO:0000313" key="2">
    <source>
        <dbReference type="Proteomes" id="UP000001037"/>
    </source>
</evidence>
<dbReference type="Proteomes" id="UP000001037">
    <property type="component" value="Chromosome"/>
</dbReference>
<name>G0EH10_PYRF1</name>
<keyword evidence="2" id="KW-1185">Reference proteome</keyword>
<reference evidence="1 2" key="1">
    <citation type="journal article" date="2011" name="Stand. Genomic Sci.">
        <title>Complete genome sequence of the hyperthermophilic chemolithoautotroph Pyrolobus fumarii type strain (1A).</title>
        <authorList>
            <person name="Anderson I."/>
            <person name="Goker M."/>
            <person name="Nolan M."/>
            <person name="Lucas S."/>
            <person name="Hammon N."/>
            <person name="Deshpande S."/>
            <person name="Cheng J.F."/>
            <person name="Tapia R."/>
            <person name="Han C."/>
            <person name="Goodwin L."/>
            <person name="Pitluck S."/>
            <person name="Huntemann M."/>
            <person name="Liolios K."/>
            <person name="Ivanova N."/>
            <person name="Pagani I."/>
            <person name="Mavromatis K."/>
            <person name="Ovchinikova G."/>
            <person name="Pati A."/>
            <person name="Chen A."/>
            <person name="Palaniappan K."/>
            <person name="Land M."/>
            <person name="Hauser L."/>
            <person name="Brambilla E.M."/>
            <person name="Huber H."/>
            <person name="Yasawong M."/>
            <person name="Rohde M."/>
            <person name="Spring S."/>
            <person name="Abt B."/>
            <person name="Sikorski J."/>
            <person name="Wirth R."/>
            <person name="Detter J.C."/>
            <person name="Woyke T."/>
            <person name="Bristow J."/>
            <person name="Eisen J.A."/>
            <person name="Markowitz V."/>
            <person name="Hugenholtz P."/>
            <person name="Kyrpides N.C."/>
            <person name="Klenk H.P."/>
            <person name="Lapidus A."/>
        </authorList>
    </citation>
    <scope>NUCLEOTIDE SEQUENCE [LARGE SCALE GENOMIC DNA]</scope>
    <source>
        <strain evidence="2">DSM 11204 / 1A</strain>
    </source>
</reference>
<dbReference type="InParanoid" id="G0EH10"/>
<protein>
    <submittedName>
        <fullName evidence="1">Uncharacterized protein</fullName>
    </submittedName>
</protein>
<dbReference type="AlphaFoldDB" id="G0EH10"/>
<dbReference type="KEGG" id="pfm:Pyrfu_0590"/>
<accession>G0EH10</accession>
<dbReference type="HOGENOM" id="CLU_1782554_0_0_2"/>
<sequence length="145" mass="16899">MFWAPRMARVTSPDMLLERYLAIRKLLQQKQMIVWMCSCPENSVYRRAIDILNEILPEAREMYLNVLRGEECRSSLSLMSSQKVLILNLTRVSIAPHEWLAIAGGWRVRIVIFSELCPKERAKYGVIRIAEPVRRDDVENPARNV</sequence>
<evidence type="ECO:0000313" key="1">
    <source>
        <dbReference type="EMBL" id="AEM38460.1"/>
    </source>
</evidence>
<proteinExistence type="predicted"/>
<organism evidence="1 2">
    <name type="scientific">Pyrolobus fumarii (strain DSM 11204 / 1A)</name>
    <dbReference type="NCBI Taxonomy" id="694429"/>
    <lineage>
        <taxon>Archaea</taxon>
        <taxon>Thermoproteota</taxon>
        <taxon>Thermoprotei</taxon>
        <taxon>Desulfurococcales</taxon>
        <taxon>Pyrodictiaceae</taxon>
        <taxon>Pyrolobus</taxon>
    </lineage>
</organism>
<dbReference type="EMBL" id="CP002838">
    <property type="protein sequence ID" value="AEM38460.1"/>
    <property type="molecule type" value="Genomic_DNA"/>
</dbReference>